<feature type="domain" description="TnsA endonuclease N-terminal" evidence="1">
    <location>
        <begin position="71"/>
        <end position="158"/>
    </location>
</feature>
<dbReference type="EMBL" id="JACIDB010000003">
    <property type="protein sequence ID" value="MBB3875883.1"/>
    <property type="molecule type" value="Genomic_DNA"/>
</dbReference>
<dbReference type="RefSeq" id="WP_167509722.1">
    <property type="nucleotide sequence ID" value="NZ_JACIDB010000003.1"/>
</dbReference>
<dbReference type="Pfam" id="PF08722">
    <property type="entry name" value="Tn7_TnsA-like_N"/>
    <property type="match status" value="1"/>
</dbReference>
<dbReference type="Proteomes" id="UP000528945">
    <property type="component" value="Unassembled WGS sequence"/>
</dbReference>
<dbReference type="SUPFAM" id="SSF52980">
    <property type="entry name" value="Restriction endonuclease-like"/>
    <property type="match status" value="1"/>
</dbReference>
<evidence type="ECO:0000313" key="3">
    <source>
        <dbReference type="Proteomes" id="UP000528945"/>
    </source>
</evidence>
<evidence type="ECO:0000259" key="1">
    <source>
        <dbReference type="Pfam" id="PF08722"/>
    </source>
</evidence>
<dbReference type="Gene3D" id="3.40.1350.10">
    <property type="match status" value="1"/>
</dbReference>
<evidence type="ECO:0000313" key="2">
    <source>
        <dbReference type="EMBL" id="MBB3875883.1"/>
    </source>
</evidence>
<sequence length="261" mass="29585">MARRMTEKRIARMHREGRGRGHGADYKPWLTITDFSSRGRVHRRLSQTSGRVVHLFSDVEEDVFLKFDGRPDVIDIREQYPLCRAETMVIADLLGVRHPADRGVDVPVTTDLVIDMFGGRQVAIAVKPASEVGKRRVMEKLAIEREFWRRRGVEWKLVLDYSVTRAERIGAQERAQWAKVGMLQSPNAIGWDECADVMLIELADRANGSLTDACKAAERQNDWVPGTGMSAVRRLLARRLVRLDGVARLMPFGPVTQLRVA</sequence>
<organism evidence="2 3">
    <name type="scientific">Sphingomonas aquatilis</name>
    <dbReference type="NCBI Taxonomy" id="93063"/>
    <lineage>
        <taxon>Bacteria</taxon>
        <taxon>Pseudomonadati</taxon>
        <taxon>Pseudomonadota</taxon>
        <taxon>Alphaproteobacteria</taxon>
        <taxon>Sphingomonadales</taxon>
        <taxon>Sphingomonadaceae</taxon>
        <taxon>Sphingomonas</taxon>
    </lineage>
</organism>
<reference evidence="2 3" key="1">
    <citation type="submission" date="2020-08" db="EMBL/GenBank/DDBJ databases">
        <title>Genomic Encyclopedia of Type Strains, Phase IV (KMG-IV): sequencing the most valuable type-strain genomes for metagenomic binning, comparative biology and taxonomic classification.</title>
        <authorList>
            <person name="Goeker M."/>
        </authorList>
    </citation>
    <scope>NUCLEOTIDE SEQUENCE [LARGE SCALE GENOMIC DNA]</scope>
    <source>
        <strain evidence="2 3">DSM 15581</strain>
    </source>
</reference>
<accession>A0AAW3TSI1</accession>
<comment type="caution">
    <text evidence="2">The sequence shown here is derived from an EMBL/GenBank/DDBJ whole genome shotgun (WGS) entry which is preliminary data.</text>
</comment>
<dbReference type="CDD" id="cd22362">
    <property type="entry name" value="TnsA_endonuclease-like"/>
    <property type="match status" value="1"/>
</dbReference>
<dbReference type="InterPro" id="IPR014833">
    <property type="entry name" value="TnsA_N"/>
</dbReference>
<proteinExistence type="predicted"/>
<gene>
    <name evidence="2" type="ORF">GGR47_002124</name>
</gene>
<dbReference type="GO" id="GO:0003676">
    <property type="term" value="F:nucleic acid binding"/>
    <property type="evidence" value="ECO:0007669"/>
    <property type="project" value="InterPro"/>
</dbReference>
<dbReference type="InterPro" id="IPR011856">
    <property type="entry name" value="tRNA_endonuc-like_dom_sf"/>
</dbReference>
<keyword evidence="3" id="KW-1185">Reference proteome</keyword>
<dbReference type="AlphaFoldDB" id="A0AAW3TSI1"/>
<dbReference type="InterPro" id="IPR011335">
    <property type="entry name" value="Restrct_endonuc-II-like"/>
</dbReference>
<protein>
    <recommendedName>
        <fullName evidence="1">TnsA endonuclease N-terminal domain-containing protein</fullName>
    </recommendedName>
</protein>
<name>A0AAW3TSI1_9SPHN</name>